<organism evidence="1 2">
    <name type="scientific">Gossypium tomentosum</name>
    <name type="common">Hawaiian cotton</name>
    <name type="synonym">Gossypium sandvicense</name>
    <dbReference type="NCBI Taxonomy" id="34277"/>
    <lineage>
        <taxon>Eukaryota</taxon>
        <taxon>Viridiplantae</taxon>
        <taxon>Streptophyta</taxon>
        <taxon>Embryophyta</taxon>
        <taxon>Tracheophyta</taxon>
        <taxon>Spermatophyta</taxon>
        <taxon>Magnoliopsida</taxon>
        <taxon>eudicotyledons</taxon>
        <taxon>Gunneridae</taxon>
        <taxon>Pentapetalae</taxon>
        <taxon>rosids</taxon>
        <taxon>malvids</taxon>
        <taxon>Malvales</taxon>
        <taxon>Malvaceae</taxon>
        <taxon>Malvoideae</taxon>
        <taxon>Gossypium</taxon>
    </lineage>
</organism>
<proteinExistence type="predicted"/>
<protein>
    <submittedName>
        <fullName evidence="1">Uncharacterized protein</fullName>
    </submittedName>
</protein>
<accession>A0A5D2N8F4</accession>
<keyword evidence="2" id="KW-1185">Reference proteome</keyword>
<sequence>MSKIHFPCKVQSLKTSYSFCCKRVGDKFIENSFASHNQTSIFSDNKTRKRIMGGNFESRIKIYLNRRFLRGFPYRVHSNLPSRVPRLW</sequence>
<evidence type="ECO:0000313" key="2">
    <source>
        <dbReference type="Proteomes" id="UP000322667"/>
    </source>
</evidence>
<gene>
    <name evidence="1" type="ORF">ES332_A11G119400v1</name>
</gene>
<dbReference type="Proteomes" id="UP000322667">
    <property type="component" value="Chromosome A11"/>
</dbReference>
<reference evidence="1 2" key="1">
    <citation type="submission" date="2019-07" db="EMBL/GenBank/DDBJ databases">
        <title>WGS assembly of Gossypium tomentosum.</title>
        <authorList>
            <person name="Chen Z.J."/>
            <person name="Sreedasyam A."/>
            <person name="Ando A."/>
            <person name="Song Q."/>
            <person name="De L."/>
            <person name="Hulse-Kemp A."/>
            <person name="Ding M."/>
            <person name="Ye W."/>
            <person name="Kirkbride R."/>
            <person name="Jenkins J."/>
            <person name="Plott C."/>
            <person name="Lovell J."/>
            <person name="Lin Y.-M."/>
            <person name="Vaughn R."/>
            <person name="Liu B."/>
            <person name="Li W."/>
            <person name="Simpson S."/>
            <person name="Scheffler B."/>
            <person name="Saski C."/>
            <person name="Grover C."/>
            <person name="Hu G."/>
            <person name="Conover J."/>
            <person name="Carlson J."/>
            <person name="Shu S."/>
            <person name="Boston L."/>
            <person name="Williams M."/>
            <person name="Peterson D."/>
            <person name="Mcgee K."/>
            <person name="Jones D."/>
            <person name="Wendel J."/>
            <person name="Stelly D."/>
            <person name="Grimwood J."/>
            <person name="Schmutz J."/>
        </authorList>
    </citation>
    <scope>NUCLEOTIDE SEQUENCE [LARGE SCALE GENOMIC DNA]</scope>
    <source>
        <strain evidence="1">7179.01</strain>
    </source>
</reference>
<dbReference type="EMBL" id="CM017620">
    <property type="protein sequence ID" value="TYI00237.1"/>
    <property type="molecule type" value="Genomic_DNA"/>
</dbReference>
<evidence type="ECO:0000313" key="1">
    <source>
        <dbReference type="EMBL" id="TYI00237.1"/>
    </source>
</evidence>
<name>A0A5D2N8F4_GOSTO</name>
<dbReference type="AlphaFoldDB" id="A0A5D2N8F4"/>